<dbReference type="AlphaFoldDB" id="A0A382JVC5"/>
<dbReference type="CDD" id="cd19963">
    <property type="entry name" value="PBP1_BMP-like"/>
    <property type="match status" value="1"/>
</dbReference>
<gene>
    <name evidence="3" type="ORF">METZ01_LOCUS268560</name>
</gene>
<dbReference type="GO" id="GO:0005886">
    <property type="term" value="C:plasma membrane"/>
    <property type="evidence" value="ECO:0007669"/>
    <property type="project" value="InterPro"/>
</dbReference>
<name>A0A382JVC5_9ZZZZ</name>
<dbReference type="EMBL" id="UINC01076485">
    <property type="protein sequence ID" value="SVC15706.1"/>
    <property type="molecule type" value="Genomic_DNA"/>
</dbReference>
<dbReference type="PANTHER" id="PTHR43208:SF1">
    <property type="entry name" value="ABC TRANSPORTER SUBSTRATE-BINDING PROTEIN"/>
    <property type="match status" value="1"/>
</dbReference>
<dbReference type="Gene3D" id="3.40.50.2300">
    <property type="match status" value="2"/>
</dbReference>
<evidence type="ECO:0000313" key="3">
    <source>
        <dbReference type="EMBL" id="SVC15706.1"/>
    </source>
</evidence>
<evidence type="ECO:0000256" key="1">
    <source>
        <dbReference type="ARBA" id="ARBA00022729"/>
    </source>
</evidence>
<dbReference type="InterPro" id="IPR028082">
    <property type="entry name" value="Peripla_BP_I"/>
</dbReference>
<sequence length="362" mass="38454">MKYLIKGLLAVVVASAMSSVSLAAVTLDGDPKVAFLYYSPKNDGGWSQAHERGRQQTAEALGMDLAYVENVAETNEAVRQVVDLYIGRGYNIIIGTSYGYGDGLKEASEANPNVAFVNVAGETASENLETMYARTYEAWYLAGMAAGGVSKSNKIGIIAGFPVSVVNWDVNAFARGAQSVNPDVEVIATYANSWWDPVKEKQIAEAMLDAGADVIAQNMSTTGPLVSAEAVGAYSIGFQNDMSFAAPNGHLTSVIFNWGNYFTPLIQAVAAGNWTSKGLPLIGFAGGVLSDITPLNSAVPAELQQKIAEVRESMINGSFHPFTGPVRKQNGEVVVPAGEVIDDNGLWSMVYFVEGIIGTMPE</sequence>
<feature type="domain" description="ABC transporter substrate-binding protein PnrA-like" evidence="2">
    <location>
        <begin position="32"/>
        <end position="316"/>
    </location>
</feature>
<dbReference type="PANTHER" id="PTHR43208">
    <property type="entry name" value="ABC TRANSPORTER SUBSTRATE-BINDING PROTEIN"/>
    <property type="match status" value="1"/>
</dbReference>
<keyword evidence="1" id="KW-0732">Signal</keyword>
<dbReference type="Pfam" id="PF02608">
    <property type="entry name" value="Bmp"/>
    <property type="match status" value="1"/>
</dbReference>
<dbReference type="InterPro" id="IPR003760">
    <property type="entry name" value="PnrA-like"/>
</dbReference>
<proteinExistence type="predicted"/>
<dbReference type="InterPro" id="IPR052910">
    <property type="entry name" value="ABC-Purine-Binding"/>
</dbReference>
<accession>A0A382JVC5</accession>
<protein>
    <recommendedName>
        <fullName evidence="2">ABC transporter substrate-binding protein PnrA-like domain-containing protein</fullName>
    </recommendedName>
</protein>
<evidence type="ECO:0000259" key="2">
    <source>
        <dbReference type="Pfam" id="PF02608"/>
    </source>
</evidence>
<organism evidence="3">
    <name type="scientific">marine metagenome</name>
    <dbReference type="NCBI Taxonomy" id="408172"/>
    <lineage>
        <taxon>unclassified sequences</taxon>
        <taxon>metagenomes</taxon>
        <taxon>ecological metagenomes</taxon>
    </lineage>
</organism>
<reference evidence="3" key="1">
    <citation type="submission" date="2018-05" db="EMBL/GenBank/DDBJ databases">
        <authorList>
            <person name="Lanie J.A."/>
            <person name="Ng W.-L."/>
            <person name="Kazmierczak K.M."/>
            <person name="Andrzejewski T.M."/>
            <person name="Davidsen T.M."/>
            <person name="Wayne K.J."/>
            <person name="Tettelin H."/>
            <person name="Glass J.I."/>
            <person name="Rusch D."/>
            <person name="Podicherti R."/>
            <person name="Tsui H.-C.T."/>
            <person name="Winkler M.E."/>
        </authorList>
    </citation>
    <scope>NUCLEOTIDE SEQUENCE</scope>
</reference>
<dbReference type="SUPFAM" id="SSF53822">
    <property type="entry name" value="Periplasmic binding protein-like I"/>
    <property type="match status" value="1"/>
</dbReference>